<proteinExistence type="predicted"/>
<dbReference type="SUPFAM" id="SSF53098">
    <property type="entry name" value="Ribonuclease H-like"/>
    <property type="match status" value="1"/>
</dbReference>
<dbReference type="PANTHER" id="PTHR45913">
    <property type="entry name" value="EPM2A-INTERACTING PROTEIN 1"/>
    <property type="match status" value="1"/>
</dbReference>
<gene>
    <name evidence="2" type="primary">LOC136082664</name>
</gene>
<organism evidence="1 2">
    <name type="scientific">Hydra vulgaris</name>
    <name type="common">Hydra</name>
    <name type="synonym">Hydra attenuata</name>
    <dbReference type="NCBI Taxonomy" id="6087"/>
    <lineage>
        <taxon>Eukaryota</taxon>
        <taxon>Metazoa</taxon>
        <taxon>Cnidaria</taxon>
        <taxon>Hydrozoa</taxon>
        <taxon>Hydroidolina</taxon>
        <taxon>Anthoathecata</taxon>
        <taxon>Aplanulata</taxon>
        <taxon>Hydridae</taxon>
        <taxon>Hydra</taxon>
    </lineage>
</organism>
<evidence type="ECO:0000313" key="1">
    <source>
        <dbReference type="Proteomes" id="UP001652625"/>
    </source>
</evidence>
<protein>
    <submittedName>
        <fullName evidence="2">General transcription factor II-I repeat domain-containing protein 2B-like</fullName>
    </submittedName>
</protein>
<dbReference type="RefSeq" id="XP_065658154.1">
    <property type="nucleotide sequence ID" value="XM_065802082.1"/>
</dbReference>
<keyword evidence="1" id="KW-1185">Reference proteome</keyword>
<name>A0ABM4C948_HYDVU</name>
<reference evidence="2" key="1">
    <citation type="submission" date="2025-08" db="UniProtKB">
        <authorList>
            <consortium name="RefSeq"/>
        </authorList>
    </citation>
    <scope>IDENTIFICATION</scope>
</reference>
<sequence length="338" mass="39292">MGVVSRLENDLAENNLSLIKLHCIIHQQNLTAKTMDVENVMSAVVKVINSIKSSALRSRQFEAFLAENDSEYGGLLYYTEVRWLSRGNMLKRTYDLRQNMLDFFNIINKDYPPELEEKEFIEKFAFLVDLTQHYNILNKELQGKDQLIGKMYNILAFQLKLTLWEQQLRTGNFSHFPTFGELNPGNTAKFVTCIAELKTRFSKRFADVKNHADKIQLFTVPFSADIKTVPDKFQMELIDLQCSDALREAYNKQNLLLFYKNLDHNKYTNLVNNAKMMGVLFGSKYLCESVFSRMKFAKSKTRSVLTDNNLQNTLRSATSQLPIDIKNIVKKRQVRDYQ</sequence>
<evidence type="ECO:0000313" key="2">
    <source>
        <dbReference type="RefSeq" id="XP_065658154.1"/>
    </source>
</evidence>
<dbReference type="GeneID" id="136082664"/>
<dbReference type="PANTHER" id="PTHR45913:SF21">
    <property type="entry name" value="DUF4371 DOMAIN-CONTAINING PROTEIN"/>
    <property type="match status" value="1"/>
</dbReference>
<dbReference type="Proteomes" id="UP001652625">
    <property type="component" value="Chromosome 07"/>
</dbReference>
<dbReference type="InterPro" id="IPR012337">
    <property type="entry name" value="RNaseH-like_sf"/>
</dbReference>
<accession>A0ABM4C948</accession>